<dbReference type="InterPro" id="IPR036770">
    <property type="entry name" value="Ankyrin_rpt-contain_sf"/>
</dbReference>
<feature type="repeat" description="ANK" evidence="3">
    <location>
        <begin position="37"/>
        <end position="69"/>
    </location>
</feature>
<dbReference type="OrthoDB" id="10071127at2759"/>
<reference evidence="4 6" key="2">
    <citation type="journal article" date="2013" name="Nature">
        <title>Insights into bilaterian evolution from three spiralian genomes.</title>
        <authorList>
            <person name="Simakov O."/>
            <person name="Marletaz F."/>
            <person name="Cho S.J."/>
            <person name="Edsinger-Gonzales E."/>
            <person name="Havlak P."/>
            <person name="Hellsten U."/>
            <person name="Kuo D.H."/>
            <person name="Larsson T."/>
            <person name="Lv J."/>
            <person name="Arendt D."/>
            <person name="Savage R."/>
            <person name="Osoegawa K."/>
            <person name="de Jong P."/>
            <person name="Grimwood J."/>
            <person name="Chapman J.A."/>
            <person name="Shapiro H."/>
            <person name="Aerts A."/>
            <person name="Otillar R.P."/>
            <person name="Terry A.Y."/>
            <person name="Boore J.L."/>
            <person name="Grigoriev I.V."/>
            <person name="Lindberg D.R."/>
            <person name="Seaver E.C."/>
            <person name="Weisblat D.A."/>
            <person name="Putnam N.H."/>
            <person name="Rokhsar D.S."/>
        </authorList>
    </citation>
    <scope>NUCLEOTIDE SEQUENCE</scope>
    <source>
        <strain evidence="4 6">I ESC-2004</strain>
    </source>
</reference>
<dbReference type="PRINTS" id="PR01415">
    <property type="entry name" value="ANKYRIN"/>
</dbReference>
<name>R7TTT5_CAPTE</name>
<feature type="non-terminal residue" evidence="4">
    <location>
        <position position="1"/>
    </location>
</feature>
<keyword evidence="6" id="KW-1185">Reference proteome</keyword>
<dbReference type="PANTHER" id="PTHR24171:SF9">
    <property type="entry name" value="ANKYRIN REPEAT DOMAIN-CONTAINING PROTEIN 39"/>
    <property type="match status" value="1"/>
</dbReference>
<dbReference type="Proteomes" id="UP000014760">
    <property type="component" value="Unassembled WGS sequence"/>
</dbReference>
<dbReference type="HOGENOM" id="CLU_000134_45_5_1"/>
<organism evidence="4">
    <name type="scientific">Capitella teleta</name>
    <name type="common">Polychaete worm</name>
    <dbReference type="NCBI Taxonomy" id="283909"/>
    <lineage>
        <taxon>Eukaryota</taxon>
        <taxon>Metazoa</taxon>
        <taxon>Spiralia</taxon>
        <taxon>Lophotrochozoa</taxon>
        <taxon>Annelida</taxon>
        <taxon>Polychaeta</taxon>
        <taxon>Sedentaria</taxon>
        <taxon>Scolecida</taxon>
        <taxon>Capitellidae</taxon>
        <taxon>Capitella</taxon>
    </lineage>
</organism>
<dbReference type="PANTHER" id="PTHR24171">
    <property type="entry name" value="ANKYRIN REPEAT DOMAIN-CONTAINING PROTEIN 39-RELATED"/>
    <property type="match status" value="1"/>
</dbReference>
<dbReference type="Gene3D" id="1.25.40.20">
    <property type="entry name" value="Ankyrin repeat-containing domain"/>
    <property type="match status" value="2"/>
</dbReference>
<dbReference type="SMART" id="SM00248">
    <property type="entry name" value="ANK"/>
    <property type="match status" value="3"/>
</dbReference>
<dbReference type="OMA" id="EAKNFNG"/>
<feature type="repeat" description="ANK" evidence="3">
    <location>
        <begin position="7"/>
        <end position="39"/>
    </location>
</feature>
<dbReference type="AlphaFoldDB" id="R7TTT5"/>
<dbReference type="PROSITE" id="PS50297">
    <property type="entry name" value="ANK_REP_REGION"/>
    <property type="match status" value="2"/>
</dbReference>
<evidence type="ECO:0000256" key="2">
    <source>
        <dbReference type="ARBA" id="ARBA00023043"/>
    </source>
</evidence>
<evidence type="ECO:0000313" key="6">
    <source>
        <dbReference type="Proteomes" id="UP000014760"/>
    </source>
</evidence>
<evidence type="ECO:0000256" key="1">
    <source>
        <dbReference type="ARBA" id="ARBA00022737"/>
    </source>
</evidence>
<dbReference type="SUPFAM" id="SSF48403">
    <property type="entry name" value="Ankyrin repeat"/>
    <property type="match status" value="1"/>
</dbReference>
<evidence type="ECO:0000313" key="5">
    <source>
        <dbReference type="EnsemblMetazoa" id="CapteP142455"/>
    </source>
</evidence>
<dbReference type="EMBL" id="AMQN01011100">
    <property type="status" value="NOT_ANNOTATED_CDS"/>
    <property type="molecule type" value="Genomic_DNA"/>
</dbReference>
<keyword evidence="2 3" id="KW-0040">ANK repeat</keyword>
<dbReference type="STRING" id="283909.R7TTT5"/>
<evidence type="ECO:0000313" key="4">
    <source>
        <dbReference type="EMBL" id="ELT97032.1"/>
    </source>
</evidence>
<keyword evidence="1" id="KW-0677">Repeat</keyword>
<dbReference type="Pfam" id="PF12796">
    <property type="entry name" value="Ank_2"/>
    <property type="match status" value="1"/>
</dbReference>
<proteinExistence type="predicted"/>
<dbReference type="EMBL" id="KB308685">
    <property type="protein sequence ID" value="ELT97032.1"/>
    <property type="molecule type" value="Genomic_DNA"/>
</dbReference>
<evidence type="ECO:0000256" key="3">
    <source>
        <dbReference type="PROSITE-ProRule" id="PRU00023"/>
    </source>
</evidence>
<reference evidence="5" key="3">
    <citation type="submission" date="2015-06" db="UniProtKB">
        <authorList>
            <consortium name="EnsemblMetazoa"/>
        </authorList>
    </citation>
    <scope>IDENTIFICATION</scope>
</reference>
<dbReference type="EnsemblMetazoa" id="CapteT142455">
    <property type="protein sequence ID" value="CapteP142455"/>
    <property type="gene ID" value="CapteG142455"/>
</dbReference>
<sequence length="111" mass="12229">VNATDNEGNTALHLAVQNGFLDVCESLVDRGADINCQKNTALHYACAGGHLESVQLLLTRKADVTVKNTHDQSPLELAIDHMHSEVVCVMLKHRRYTAVYTVFTMTSNTEC</sequence>
<dbReference type="PROSITE" id="PS50088">
    <property type="entry name" value="ANK_REPEAT"/>
    <property type="match status" value="2"/>
</dbReference>
<gene>
    <name evidence="4" type="ORF">CAPTEDRAFT_142455</name>
</gene>
<protein>
    <submittedName>
        <fullName evidence="4 5">Uncharacterized protein</fullName>
    </submittedName>
</protein>
<reference evidence="6" key="1">
    <citation type="submission" date="2012-12" db="EMBL/GenBank/DDBJ databases">
        <authorList>
            <person name="Hellsten U."/>
            <person name="Grimwood J."/>
            <person name="Chapman J.A."/>
            <person name="Shapiro H."/>
            <person name="Aerts A."/>
            <person name="Otillar R.P."/>
            <person name="Terry A.Y."/>
            <person name="Boore J.L."/>
            <person name="Simakov O."/>
            <person name="Marletaz F."/>
            <person name="Cho S.-J."/>
            <person name="Edsinger-Gonzales E."/>
            <person name="Havlak P."/>
            <person name="Kuo D.-H."/>
            <person name="Larsson T."/>
            <person name="Lv J."/>
            <person name="Arendt D."/>
            <person name="Savage R."/>
            <person name="Osoegawa K."/>
            <person name="de Jong P."/>
            <person name="Lindberg D.R."/>
            <person name="Seaver E.C."/>
            <person name="Weisblat D.A."/>
            <person name="Putnam N.H."/>
            <person name="Grigoriev I.V."/>
            <person name="Rokhsar D.S."/>
        </authorList>
    </citation>
    <scope>NUCLEOTIDE SEQUENCE</scope>
    <source>
        <strain evidence="6">I ESC-2004</strain>
    </source>
</reference>
<dbReference type="InterPro" id="IPR002110">
    <property type="entry name" value="Ankyrin_rpt"/>
</dbReference>
<accession>R7TTT5</accession>